<dbReference type="GO" id="GO:0008168">
    <property type="term" value="F:methyltransferase activity"/>
    <property type="evidence" value="ECO:0007669"/>
    <property type="project" value="UniProtKB-KW"/>
</dbReference>
<dbReference type="SUPFAM" id="SSF53335">
    <property type="entry name" value="S-adenosyl-L-methionine-dependent methyltransferases"/>
    <property type="match status" value="1"/>
</dbReference>
<gene>
    <name evidence="2" type="ORF">PZE19_23425</name>
</gene>
<accession>A0ABT6FGY1</accession>
<comment type="caution">
    <text evidence="2">The sequence shown here is derived from an EMBL/GenBank/DDBJ whole genome shotgun (WGS) entry which is preliminary data.</text>
</comment>
<dbReference type="Proteomes" id="UP001216907">
    <property type="component" value="Unassembled WGS sequence"/>
</dbReference>
<dbReference type="Gene3D" id="3.40.50.150">
    <property type="entry name" value="Vaccinia Virus protein VP39"/>
    <property type="match status" value="1"/>
</dbReference>
<keyword evidence="2" id="KW-0808">Transferase</keyword>
<dbReference type="CDD" id="cd02440">
    <property type="entry name" value="AdoMet_MTases"/>
    <property type="match status" value="1"/>
</dbReference>
<keyword evidence="2" id="KW-0489">Methyltransferase</keyword>
<reference evidence="2 3" key="1">
    <citation type="submission" date="2023-03" db="EMBL/GenBank/DDBJ databases">
        <title>Paludisphaera mucosa sp. nov. a novel planctomycete from northern fen.</title>
        <authorList>
            <person name="Ivanova A."/>
        </authorList>
    </citation>
    <scope>NUCLEOTIDE SEQUENCE [LARGE SCALE GENOMIC DNA]</scope>
    <source>
        <strain evidence="2 3">Pla2</strain>
    </source>
</reference>
<proteinExistence type="predicted"/>
<dbReference type="EMBL" id="JARRAG010000002">
    <property type="protein sequence ID" value="MDG3006731.1"/>
    <property type="molecule type" value="Genomic_DNA"/>
</dbReference>
<evidence type="ECO:0000313" key="3">
    <source>
        <dbReference type="Proteomes" id="UP001216907"/>
    </source>
</evidence>
<evidence type="ECO:0000259" key="1">
    <source>
        <dbReference type="Pfam" id="PF08241"/>
    </source>
</evidence>
<organism evidence="2 3">
    <name type="scientific">Paludisphaera mucosa</name>
    <dbReference type="NCBI Taxonomy" id="3030827"/>
    <lineage>
        <taxon>Bacteria</taxon>
        <taxon>Pseudomonadati</taxon>
        <taxon>Planctomycetota</taxon>
        <taxon>Planctomycetia</taxon>
        <taxon>Isosphaerales</taxon>
        <taxon>Isosphaeraceae</taxon>
        <taxon>Paludisphaera</taxon>
    </lineage>
</organism>
<protein>
    <submittedName>
        <fullName evidence="2">Class I SAM-dependent methyltransferase</fullName>
    </submittedName>
</protein>
<dbReference type="RefSeq" id="WP_277863024.1">
    <property type="nucleotide sequence ID" value="NZ_JARRAG010000002.1"/>
</dbReference>
<dbReference type="GO" id="GO:0032259">
    <property type="term" value="P:methylation"/>
    <property type="evidence" value="ECO:0007669"/>
    <property type="project" value="UniProtKB-KW"/>
</dbReference>
<dbReference type="PANTHER" id="PTHR43591">
    <property type="entry name" value="METHYLTRANSFERASE"/>
    <property type="match status" value="1"/>
</dbReference>
<dbReference type="InterPro" id="IPR029063">
    <property type="entry name" value="SAM-dependent_MTases_sf"/>
</dbReference>
<evidence type="ECO:0000313" key="2">
    <source>
        <dbReference type="EMBL" id="MDG3006731.1"/>
    </source>
</evidence>
<sequence length="284" mass="30946">MTGSPPDQARTKSTYGLQWNRFRIVRDEEDRATFANRTGLRSEDLAGKVVLDGGCGMGRYLRVAAAGPRLVVGLDLSEAVLAARDLTAGMPSVAIVRGDLLRTPFAAGSFDHIYSIGVLDHTPDPRAAFLELARLLKPGGRIAIWVYERESPVVERIMNAHRAVSTRLPLGLLLGLCRVSAPIGLLKRRLMTSRRRVVERAGVALHALTIGVSMHPDAEVRVCDTLDWYAPKYLSRHTVEEVRGWFAEAGLVDLVDLSRGQVFHHEGQGNGVNLAGCRPVGPSA</sequence>
<dbReference type="InterPro" id="IPR013216">
    <property type="entry name" value="Methyltransf_11"/>
</dbReference>
<feature type="domain" description="Methyltransferase type 11" evidence="1">
    <location>
        <begin position="51"/>
        <end position="144"/>
    </location>
</feature>
<name>A0ABT6FGY1_9BACT</name>
<dbReference type="PANTHER" id="PTHR43591:SF99">
    <property type="entry name" value="OS06G0646000 PROTEIN"/>
    <property type="match status" value="1"/>
</dbReference>
<dbReference type="Pfam" id="PF08241">
    <property type="entry name" value="Methyltransf_11"/>
    <property type="match status" value="1"/>
</dbReference>
<keyword evidence="3" id="KW-1185">Reference proteome</keyword>